<dbReference type="InterPro" id="IPR013766">
    <property type="entry name" value="Thioredoxin_domain"/>
</dbReference>
<organism evidence="8 9">
    <name type="scientific">Stakelama flava</name>
    <dbReference type="NCBI Taxonomy" id="2860338"/>
    <lineage>
        <taxon>Bacteria</taxon>
        <taxon>Pseudomonadati</taxon>
        <taxon>Pseudomonadota</taxon>
        <taxon>Alphaproteobacteria</taxon>
        <taxon>Sphingomonadales</taxon>
        <taxon>Sphingomonadaceae</taxon>
        <taxon>Stakelama</taxon>
    </lineage>
</organism>
<keyword evidence="4" id="KW-1015">Disulfide bond</keyword>
<dbReference type="PANTHER" id="PTHR45663:SF11">
    <property type="entry name" value="GEO12009P1"/>
    <property type="match status" value="1"/>
</dbReference>
<dbReference type="CDD" id="cd02947">
    <property type="entry name" value="TRX_family"/>
    <property type="match status" value="1"/>
</dbReference>
<keyword evidence="2" id="KW-0813">Transport</keyword>
<name>A0ABS6XPL9_9SPHN</name>
<dbReference type="Pfam" id="PF00085">
    <property type="entry name" value="Thioredoxin"/>
    <property type="match status" value="1"/>
</dbReference>
<comment type="similarity">
    <text evidence="1 6">Belongs to the thioredoxin family.</text>
</comment>
<dbReference type="PROSITE" id="PS51352">
    <property type="entry name" value="THIOREDOXIN_2"/>
    <property type="match status" value="1"/>
</dbReference>
<gene>
    <name evidence="8" type="ORF">KY084_14985</name>
</gene>
<protein>
    <recommendedName>
        <fullName evidence="6">Thioredoxin</fullName>
    </recommendedName>
</protein>
<evidence type="ECO:0000256" key="5">
    <source>
        <dbReference type="ARBA" id="ARBA00023284"/>
    </source>
</evidence>
<evidence type="ECO:0000256" key="2">
    <source>
        <dbReference type="ARBA" id="ARBA00022448"/>
    </source>
</evidence>
<evidence type="ECO:0000256" key="6">
    <source>
        <dbReference type="PIRNR" id="PIRNR000077"/>
    </source>
</evidence>
<dbReference type="PANTHER" id="PTHR45663">
    <property type="entry name" value="GEO12009P1"/>
    <property type="match status" value="1"/>
</dbReference>
<comment type="caution">
    <text evidence="8">The sequence shown here is derived from an EMBL/GenBank/DDBJ whole genome shotgun (WGS) entry which is preliminary data.</text>
</comment>
<keyword evidence="3" id="KW-0249">Electron transport</keyword>
<proteinExistence type="inferred from homology"/>
<evidence type="ECO:0000256" key="1">
    <source>
        <dbReference type="ARBA" id="ARBA00008987"/>
    </source>
</evidence>
<evidence type="ECO:0000256" key="4">
    <source>
        <dbReference type="ARBA" id="ARBA00023157"/>
    </source>
</evidence>
<evidence type="ECO:0000313" key="8">
    <source>
        <dbReference type="EMBL" id="MBW4332165.1"/>
    </source>
</evidence>
<accession>A0ABS6XPL9</accession>
<evidence type="ECO:0000259" key="7">
    <source>
        <dbReference type="PROSITE" id="PS51352"/>
    </source>
</evidence>
<keyword evidence="5" id="KW-0676">Redox-active center</keyword>
<sequence>MANIEKITDANFSEKVLGADRPVLVDFTAAWCGPCKAMAPAVEDIAREYDGEATVYLMDIDESPDTRHGQGIMGVPTFMIFNHGEMIERFSGSMSRSKLAAALEAVVADAG</sequence>
<dbReference type="PIRSF" id="PIRSF000077">
    <property type="entry name" value="Thioredoxin"/>
    <property type="match status" value="1"/>
</dbReference>
<evidence type="ECO:0000313" key="9">
    <source>
        <dbReference type="Proteomes" id="UP001197214"/>
    </source>
</evidence>
<dbReference type="Proteomes" id="UP001197214">
    <property type="component" value="Unassembled WGS sequence"/>
</dbReference>
<dbReference type="EMBL" id="JAHWZX010000019">
    <property type="protein sequence ID" value="MBW4332165.1"/>
    <property type="molecule type" value="Genomic_DNA"/>
</dbReference>
<dbReference type="RefSeq" id="WP_219239284.1">
    <property type="nucleotide sequence ID" value="NZ_JAHWZX010000019.1"/>
</dbReference>
<feature type="domain" description="Thioredoxin" evidence="7">
    <location>
        <begin position="1"/>
        <end position="108"/>
    </location>
</feature>
<dbReference type="InterPro" id="IPR017937">
    <property type="entry name" value="Thioredoxin_CS"/>
</dbReference>
<evidence type="ECO:0000256" key="3">
    <source>
        <dbReference type="ARBA" id="ARBA00022982"/>
    </source>
</evidence>
<reference evidence="8 9" key="1">
    <citation type="submission" date="2021-07" db="EMBL/GenBank/DDBJ databases">
        <title>Stakelama flava sp. nov., a novel endophytic bacterium isolated from branch of Kandelia candel.</title>
        <authorList>
            <person name="Tuo L."/>
        </authorList>
    </citation>
    <scope>NUCLEOTIDE SEQUENCE [LARGE SCALE GENOMIC DNA]</scope>
    <source>
        <strain evidence="8 9">CBK3Z-3</strain>
    </source>
</reference>
<dbReference type="PROSITE" id="PS00194">
    <property type="entry name" value="THIOREDOXIN_1"/>
    <property type="match status" value="1"/>
</dbReference>
<keyword evidence="9" id="KW-1185">Reference proteome</keyword>
<dbReference type="InterPro" id="IPR005746">
    <property type="entry name" value="Thioredoxin"/>
</dbReference>